<dbReference type="GO" id="GO:0016810">
    <property type="term" value="F:hydrolase activity, acting on carbon-nitrogen (but not peptide) bonds"/>
    <property type="evidence" value="ECO:0007669"/>
    <property type="project" value="InterPro"/>
</dbReference>
<dbReference type="RefSeq" id="WP_100922313.1">
    <property type="nucleotide sequence ID" value="NZ_CP020370.1"/>
</dbReference>
<dbReference type="KEGG" id="tsy:THSYN_05850"/>
<dbReference type="EMBL" id="CP020370">
    <property type="protein sequence ID" value="AUB84663.1"/>
    <property type="molecule type" value="Genomic_DNA"/>
</dbReference>
<comment type="subcellular location">
    <subcellularLocation>
        <location evidence="1">Secreted</location>
    </subcellularLocation>
</comment>
<dbReference type="PANTHER" id="PTHR34216:SF3">
    <property type="entry name" value="POLY-BETA-1,6-N-ACETYL-D-GLUCOSAMINE N-DEACETYLASE"/>
    <property type="match status" value="1"/>
</dbReference>
<dbReference type="InterPro" id="IPR011330">
    <property type="entry name" value="Glyco_hydro/deAcase_b/a-brl"/>
</dbReference>
<evidence type="ECO:0000256" key="2">
    <source>
        <dbReference type="ARBA" id="ARBA00022729"/>
    </source>
</evidence>
<feature type="region of interest" description="Disordered" evidence="3">
    <location>
        <begin position="260"/>
        <end position="292"/>
    </location>
</feature>
<keyword evidence="6" id="KW-1185">Reference proteome</keyword>
<protein>
    <submittedName>
        <fullName evidence="5">Polysaccharide deacetylase</fullName>
    </submittedName>
</protein>
<reference evidence="5 6" key="1">
    <citation type="submission" date="2017-03" db="EMBL/GenBank/DDBJ databases">
        <title>Complete genome sequence of Candidatus 'Thiodictyon syntrophicum' sp. nov. strain Cad16T, a photolithoautotroph purple sulfur bacterium isolated from an alpine meromictic lake.</title>
        <authorList>
            <person name="Luedin S.M."/>
            <person name="Pothier J.F."/>
            <person name="Danza F."/>
            <person name="Storelli N."/>
            <person name="Wittwer M."/>
            <person name="Tonolla M."/>
        </authorList>
    </citation>
    <scope>NUCLEOTIDE SEQUENCE [LARGE SCALE GENOMIC DNA]</scope>
    <source>
        <strain evidence="5 6">Cad16T</strain>
    </source>
</reference>
<dbReference type="OrthoDB" id="9814639at2"/>
<evidence type="ECO:0000313" key="5">
    <source>
        <dbReference type="EMBL" id="AUB84663.1"/>
    </source>
</evidence>
<dbReference type="InterPro" id="IPR002509">
    <property type="entry name" value="NODB_dom"/>
</dbReference>
<organism evidence="5 6">
    <name type="scientific">Candidatus Thiodictyon syntrophicum</name>
    <dbReference type="NCBI Taxonomy" id="1166950"/>
    <lineage>
        <taxon>Bacteria</taxon>
        <taxon>Pseudomonadati</taxon>
        <taxon>Pseudomonadota</taxon>
        <taxon>Gammaproteobacteria</taxon>
        <taxon>Chromatiales</taxon>
        <taxon>Chromatiaceae</taxon>
        <taxon>Thiodictyon</taxon>
    </lineage>
</organism>
<dbReference type="PROSITE" id="PS51677">
    <property type="entry name" value="NODB"/>
    <property type="match status" value="1"/>
</dbReference>
<dbReference type="GO" id="GO:0005975">
    <property type="term" value="P:carbohydrate metabolic process"/>
    <property type="evidence" value="ECO:0007669"/>
    <property type="project" value="InterPro"/>
</dbReference>
<dbReference type="Gene3D" id="3.20.20.370">
    <property type="entry name" value="Glycoside hydrolase/deacetylase"/>
    <property type="match status" value="1"/>
</dbReference>
<proteinExistence type="predicted"/>
<dbReference type="CDD" id="cd10918">
    <property type="entry name" value="CE4_NodB_like_5s_6s"/>
    <property type="match status" value="1"/>
</dbReference>
<evidence type="ECO:0000259" key="4">
    <source>
        <dbReference type="PROSITE" id="PS51677"/>
    </source>
</evidence>
<dbReference type="Pfam" id="PF01522">
    <property type="entry name" value="Polysacc_deac_1"/>
    <property type="match status" value="1"/>
</dbReference>
<evidence type="ECO:0000256" key="3">
    <source>
        <dbReference type="SAM" id="MobiDB-lite"/>
    </source>
</evidence>
<keyword evidence="2" id="KW-0732">Signal</keyword>
<feature type="domain" description="NodB homology" evidence="4">
    <location>
        <begin position="67"/>
        <end position="292"/>
    </location>
</feature>
<dbReference type="AlphaFoldDB" id="A0A2K8UGD9"/>
<gene>
    <name evidence="5" type="ORF">THSYN_05850</name>
</gene>
<dbReference type="Proteomes" id="UP000232638">
    <property type="component" value="Chromosome"/>
</dbReference>
<dbReference type="InterPro" id="IPR051398">
    <property type="entry name" value="Polysacch_Deacetylase"/>
</dbReference>
<sequence>MTEHPAVGILVYHQVGDFKTMRRHRANYCDRRRFTRQMALLARLGYRVLDLDTALDCLAGAQAAPTRAVVLTFDDGYENFAQQALPVLQDHGFPATVYAISGWLGRRAEWFAAEPGRPIPDLMSAQRLREVHAAGITIGSHTASHTRLHRASRLVLRQELRDSKAALEDILGDEVRHLSYPYNSFDRATVHAAARAGYASATTCLRGLATVADHPLALPRLAISFGDRLLAYWWRLLLGPKAAPALVEWRRHLADEPGHFRPLDADPGYGDPESSQDALPAKERDQGPMPST</sequence>
<evidence type="ECO:0000313" key="6">
    <source>
        <dbReference type="Proteomes" id="UP000232638"/>
    </source>
</evidence>
<evidence type="ECO:0000256" key="1">
    <source>
        <dbReference type="ARBA" id="ARBA00004613"/>
    </source>
</evidence>
<dbReference type="SUPFAM" id="SSF88713">
    <property type="entry name" value="Glycoside hydrolase/deacetylase"/>
    <property type="match status" value="1"/>
</dbReference>
<dbReference type="PANTHER" id="PTHR34216">
    <property type="match status" value="1"/>
</dbReference>
<name>A0A2K8UGD9_9GAMM</name>
<accession>A0A2K8UGD9</accession>
<dbReference type="GO" id="GO:0005576">
    <property type="term" value="C:extracellular region"/>
    <property type="evidence" value="ECO:0007669"/>
    <property type="project" value="UniProtKB-SubCell"/>
</dbReference>